<dbReference type="EMBL" id="RSQT01000053">
    <property type="protein sequence ID" value="MIQ23453.1"/>
    <property type="molecule type" value="Genomic_DNA"/>
</dbReference>
<comment type="caution">
    <text evidence="1">The sequence shown here is derived from an EMBL/GenBank/DDBJ whole genome shotgun (WGS) entry which is preliminary data.</text>
</comment>
<sequence>MLKEDMFINNIHSRNQDRIHVKRVFDDISNKANRGCGLYYEIYQARLMRGLIEHTVKLKSSDANKLISYAASQGYEITEDRYNAAIKAEDECLTEITRAQV</sequence>
<dbReference type="Proteomes" id="UP000885271">
    <property type="component" value="Unassembled WGS sequence"/>
</dbReference>
<reference evidence="1" key="1">
    <citation type="submission" date="2018-08" db="EMBL/GenBank/DDBJ databases">
        <authorList>
            <person name="Ashton P.M."/>
            <person name="Dallman T."/>
            <person name="Nair S."/>
            <person name="De Pinna E."/>
            <person name="Peters T."/>
            <person name="Grant K."/>
        </authorList>
    </citation>
    <scope>NUCLEOTIDE SEQUENCE [LARGE SCALE GENOMIC DNA]</scope>
    <source>
        <strain evidence="1">38306</strain>
    </source>
</reference>
<protein>
    <submittedName>
        <fullName evidence="1">Dpoa decarboxylase</fullName>
    </submittedName>
</protein>
<gene>
    <name evidence="1" type="ORF">ZQ07_23330</name>
</gene>
<name>A0A657EMM3_SALEN</name>
<accession>A0A657EMM3</accession>
<proteinExistence type="predicted"/>
<organism evidence="1">
    <name type="scientific">Salmonella enteritidis</name>
    <dbReference type="NCBI Taxonomy" id="149539"/>
    <lineage>
        <taxon>Bacteria</taxon>
        <taxon>Pseudomonadati</taxon>
        <taxon>Pseudomonadota</taxon>
        <taxon>Gammaproteobacteria</taxon>
        <taxon>Enterobacterales</taxon>
        <taxon>Enterobacteriaceae</taxon>
        <taxon>Salmonella</taxon>
    </lineage>
</organism>
<evidence type="ECO:0000313" key="1">
    <source>
        <dbReference type="EMBL" id="MIQ23453.1"/>
    </source>
</evidence>
<dbReference type="AlphaFoldDB" id="A0A657EMM3"/>